<protein>
    <recommendedName>
        <fullName evidence="2">peptide-methionine (S)-S-oxide reductase</fullName>
        <ecNumber evidence="2">1.8.4.11</ecNumber>
    </recommendedName>
    <alternativeName>
        <fullName evidence="4">Peptide-methionine (S)-S-oxide reductase</fullName>
    </alternativeName>
</protein>
<dbReference type="GO" id="GO:0008113">
    <property type="term" value="F:peptide-methionine (S)-S-oxide reductase activity"/>
    <property type="evidence" value="ECO:0007669"/>
    <property type="project" value="UniProtKB-EC"/>
</dbReference>
<dbReference type="EMBL" id="HBFQ01021835">
    <property type="protein sequence ID" value="CAD8840936.1"/>
    <property type="molecule type" value="Transcribed_RNA"/>
</dbReference>
<accession>A0A7S1A2X1</accession>
<evidence type="ECO:0000313" key="6">
    <source>
        <dbReference type="EMBL" id="CAD8840936.1"/>
    </source>
</evidence>
<dbReference type="Gene3D" id="3.30.1060.10">
    <property type="entry name" value="Peptide methionine sulphoxide reductase MsrA"/>
    <property type="match status" value="1"/>
</dbReference>
<dbReference type="EC" id="1.8.4.11" evidence="2"/>
<evidence type="ECO:0000256" key="4">
    <source>
        <dbReference type="ARBA" id="ARBA00030643"/>
    </source>
</evidence>
<dbReference type="Pfam" id="PF01625">
    <property type="entry name" value="PMSR"/>
    <property type="match status" value="1"/>
</dbReference>
<dbReference type="InterPro" id="IPR036509">
    <property type="entry name" value="Met_Sox_Rdtase_MsrA_sf"/>
</dbReference>
<proteinExistence type="inferred from homology"/>
<gene>
    <name evidence="6" type="ORF">NSCI0253_LOCUS15284</name>
</gene>
<evidence type="ECO:0000256" key="3">
    <source>
        <dbReference type="ARBA" id="ARBA00023002"/>
    </source>
</evidence>
<dbReference type="PANTHER" id="PTHR43774:SF1">
    <property type="entry name" value="PEPTIDE METHIONINE SULFOXIDE REDUCTASE MSRA 2"/>
    <property type="match status" value="1"/>
</dbReference>
<feature type="domain" description="Peptide methionine sulphoxide reductase MsrA" evidence="5">
    <location>
        <begin position="2"/>
        <end position="115"/>
    </location>
</feature>
<dbReference type="PANTHER" id="PTHR43774">
    <property type="entry name" value="PEPTIDE METHIONINE SULFOXIDE REDUCTASE"/>
    <property type="match status" value="1"/>
</dbReference>
<evidence type="ECO:0000256" key="2">
    <source>
        <dbReference type="ARBA" id="ARBA00012502"/>
    </source>
</evidence>
<sequence>MRGVVRTTVGYTGGYGARPTYESVCQGDGHTEAVRVEFDPSVTSYHAMLKVFFRESAGHSGGKRQYKSVIWVHSQEQREEAEAAARDRGKAGKLQILDAQRWHDAESYHQHYYDKGCVLM</sequence>
<name>A0A7S1A2X1_NOCSC</name>
<dbReference type="AlphaFoldDB" id="A0A7S1A2X1"/>
<organism evidence="6">
    <name type="scientific">Noctiluca scintillans</name>
    <name type="common">Sea sparkle</name>
    <name type="synonym">Red tide dinoflagellate</name>
    <dbReference type="NCBI Taxonomy" id="2966"/>
    <lineage>
        <taxon>Eukaryota</taxon>
        <taxon>Sar</taxon>
        <taxon>Alveolata</taxon>
        <taxon>Dinophyceae</taxon>
        <taxon>Noctilucales</taxon>
        <taxon>Noctilucaceae</taxon>
        <taxon>Noctiluca</taxon>
    </lineage>
</organism>
<evidence type="ECO:0000259" key="5">
    <source>
        <dbReference type="Pfam" id="PF01625"/>
    </source>
</evidence>
<evidence type="ECO:0000256" key="1">
    <source>
        <dbReference type="ARBA" id="ARBA00005591"/>
    </source>
</evidence>
<keyword evidence="3" id="KW-0560">Oxidoreductase</keyword>
<dbReference type="InterPro" id="IPR002569">
    <property type="entry name" value="Met_Sox_Rdtase_MsrA_dom"/>
</dbReference>
<reference evidence="6" key="1">
    <citation type="submission" date="2021-01" db="EMBL/GenBank/DDBJ databases">
        <authorList>
            <person name="Corre E."/>
            <person name="Pelletier E."/>
            <person name="Niang G."/>
            <person name="Scheremetjew M."/>
            <person name="Finn R."/>
            <person name="Kale V."/>
            <person name="Holt S."/>
            <person name="Cochrane G."/>
            <person name="Meng A."/>
            <person name="Brown T."/>
            <person name="Cohen L."/>
        </authorList>
    </citation>
    <scope>NUCLEOTIDE SEQUENCE</scope>
</reference>
<comment type="similarity">
    <text evidence="1">Belongs to the MsrA Met sulfoxide reductase family.</text>
</comment>
<dbReference type="SUPFAM" id="SSF55068">
    <property type="entry name" value="Peptide methionine sulfoxide reductase"/>
    <property type="match status" value="1"/>
</dbReference>